<dbReference type="AlphaFoldDB" id="A0A1H6FCV7"/>
<evidence type="ECO:0000313" key="1">
    <source>
        <dbReference type="EMBL" id="SEH07920.1"/>
    </source>
</evidence>
<evidence type="ECO:0000313" key="2">
    <source>
        <dbReference type="Proteomes" id="UP000236724"/>
    </source>
</evidence>
<dbReference type="RefSeq" id="WP_103921515.1">
    <property type="nucleotide sequence ID" value="NZ_FMSV02000542.1"/>
</dbReference>
<dbReference type="OrthoDB" id="5873906at2"/>
<keyword evidence="2" id="KW-1185">Reference proteome</keyword>
<protein>
    <recommendedName>
        <fullName evidence="3">DUF4258 domain-containing protein</fullName>
    </recommendedName>
</protein>
<dbReference type="Proteomes" id="UP000236724">
    <property type="component" value="Unassembled WGS sequence"/>
</dbReference>
<proteinExistence type="predicted"/>
<name>A0A1H6FCV7_9GAMM</name>
<evidence type="ECO:0008006" key="3">
    <source>
        <dbReference type="Google" id="ProtNLM"/>
    </source>
</evidence>
<dbReference type="Pfam" id="PF14076">
    <property type="entry name" value="DUF4258"/>
    <property type="match status" value="1"/>
</dbReference>
<reference evidence="1 2" key="1">
    <citation type="submission" date="2016-10" db="EMBL/GenBank/DDBJ databases">
        <authorList>
            <person name="de Groot N.N."/>
        </authorList>
    </citation>
    <scope>NUCLEOTIDE SEQUENCE [LARGE SCALE GENOMIC DNA]</scope>
    <source>
        <strain evidence="1">MBHS1</strain>
    </source>
</reference>
<dbReference type="EMBL" id="FMSV02000542">
    <property type="protein sequence ID" value="SEH07920.1"/>
    <property type="molecule type" value="Genomic_DNA"/>
</dbReference>
<accession>A0A1H6FCV7</accession>
<dbReference type="InterPro" id="IPR025354">
    <property type="entry name" value="DUF4258"/>
</dbReference>
<organism evidence="1 2">
    <name type="scientific">Candidatus Venteria ishoeyi</name>
    <dbReference type="NCBI Taxonomy" id="1899563"/>
    <lineage>
        <taxon>Bacteria</taxon>
        <taxon>Pseudomonadati</taxon>
        <taxon>Pseudomonadota</taxon>
        <taxon>Gammaproteobacteria</taxon>
        <taxon>Thiotrichales</taxon>
        <taxon>Thiotrichaceae</taxon>
        <taxon>Venteria</taxon>
    </lineage>
</organism>
<sequence>MVEHNNVVSFNTLSEKKAGEILKDIIKDSSRVKFTHHASDKMVKRGVNRSQVIKVLSGRGQFKEPPCKTPNGNWKMTITGISAGHKVSVVCALDYNEQTGNYVVIITTYIL</sequence>
<gene>
    <name evidence="1" type="ORF">MBHS_03807</name>
</gene>